<dbReference type="InterPro" id="IPR043137">
    <property type="entry name" value="GGT_ssub_C"/>
</dbReference>
<dbReference type="Proteomes" id="UP001265746">
    <property type="component" value="Unassembled WGS sequence"/>
</dbReference>
<dbReference type="Gene3D" id="3.60.20.40">
    <property type="match status" value="1"/>
</dbReference>
<dbReference type="InterPro" id="IPR029055">
    <property type="entry name" value="Ntn_hydrolases_N"/>
</dbReference>
<dbReference type="InterPro" id="IPR029052">
    <property type="entry name" value="Metallo-depent_PP-like"/>
</dbReference>
<dbReference type="InterPro" id="IPR052896">
    <property type="entry name" value="GGT-like_enzyme"/>
</dbReference>
<dbReference type="AlphaFoldDB" id="A0AAD9SDC3"/>
<dbReference type="InterPro" id="IPR041792">
    <property type="entry name" value="MPP_PAP"/>
</dbReference>
<dbReference type="Gene3D" id="1.10.246.130">
    <property type="match status" value="1"/>
</dbReference>
<dbReference type="InterPro" id="IPR043138">
    <property type="entry name" value="GGT_lsub"/>
</dbReference>
<dbReference type="Gene3D" id="3.60.21.10">
    <property type="match status" value="1"/>
</dbReference>
<accession>A0AAD9SDC3</accession>
<dbReference type="InterPro" id="IPR004843">
    <property type="entry name" value="Calcineurin-like_PHP"/>
</dbReference>
<dbReference type="Gene3D" id="2.60.40.380">
    <property type="entry name" value="Purple acid phosphatase-like, N-terminal"/>
    <property type="match status" value="1"/>
</dbReference>
<dbReference type="SUPFAM" id="SSF56235">
    <property type="entry name" value="N-terminal nucleophile aminohydrolases (Ntn hydrolases)"/>
    <property type="match status" value="1"/>
</dbReference>
<evidence type="ECO:0000313" key="7">
    <source>
        <dbReference type="EMBL" id="KAK2604680.1"/>
    </source>
</evidence>
<dbReference type="Pfam" id="PF14008">
    <property type="entry name" value="Metallophos_C"/>
    <property type="match status" value="1"/>
</dbReference>
<keyword evidence="8" id="KW-1185">Reference proteome</keyword>
<comment type="catalytic activity">
    <reaction evidence="3">
        <text>a phosphate monoester + H2O = an alcohol + phosphate</text>
        <dbReference type="Rhea" id="RHEA:15017"/>
        <dbReference type="ChEBI" id="CHEBI:15377"/>
        <dbReference type="ChEBI" id="CHEBI:30879"/>
        <dbReference type="ChEBI" id="CHEBI:43474"/>
        <dbReference type="ChEBI" id="CHEBI:67140"/>
        <dbReference type="EC" id="3.1.3.2"/>
    </reaction>
</comment>
<feature type="domain" description="Calcineurin-like phosphoesterase" evidence="4">
    <location>
        <begin position="783"/>
        <end position="1010"/>
    </location>
</feature>
<keyword evidence="3" id="KW-0378">Hydrolase</keyword>
<dbReference type="CDD" id="cd00839">
    <property type="entry name" value="MPP_PAPs"/>
    <property type="match status" value="1"/>
</dbReference>
<dbReference type="GO" id="GO:0046872">
    <property type="term" value="F:metal ion binding"/>
    <property type="evidence" value="ECO:0007669"/>
    <property type="project" value="InterPro"/>
</dbReference>
<evidence type="ECO:0000256" key="2">
    <source>
        <dbReference type="ARBA" id="ARBA00023180"/>
    </source>
</evidence>
<evidence type="ECO:0000259" key="4">
    <source>
        <dbReference type="Pfam" id="PF00149"/>
    </source>
</evidence>
<comment type="similarity">
    <text evidence="3">Belongs to the metallophosphoesterase superfamily. Purple acid phosphatase family.</text>
</comment>
<dbReference type="SUPFAM" id="SSF49363">
    <property type="entry name" value="Purple acid phosphatase, N-terminal domain"/>
    <property type="match status" value="1"/>
</dbReference>
<keyword evidence="1" id="KW-0732">Signal</keyword>
<evidence type="ECO:0000313" key="8">
    <source>
        <dbReference type="Proteomes" id="UP001265746"/>
    </source>
</evidence>
<evidence type="ECO:0000256" key="1">
    <source>
        <dbReference type="ARBA" id="ARBA00022729"/>
    </source>
</evidence>
<dbReference type="GO" id="GO:0003993">
    <property type="term" value="F:acid phosphatase activity"/>
    <property type="evidence" value="ECO:0007669"/>
    <property type="project" value="UniProtKB-EC"/>
</dbReference>
<keyword evidence="2" id="KW-0325">Glycoprotein</keyword>
<comment type="caution">
    <text evidence="7">The sequence shown here is derived from an EMBL/GenBank/DDBJ whole genome shotgun (WGS) entry which is preliminary data.</text>
</comment>
<evidence type="ECO:0000259" key="5">
    <source>
        <dbReference type="Pfam" id="PF14008"/>
    </source>
</evidence>
<reference evidence="7" key="1">
    <citation type="submission" date="2023-06" db="EMBL/GenBank/DDBJ databases">
        <authorList>
            <person name="Noh H."/>
        </authorList>
    </citation>
    <scope>NUCLEOTIDE SEQUENCE</scope>
    <source>
        <strain evidence="7">DUCC20226</strain>
    </source>
</reference>
<proteinExistence type="inferred from homology"/>
<dbReference type="PANTHER" id="PTHR43881">
    <property type="entry name" value="GAMMA-GLUTAMYLTRANSPEPTIDASE (AFU_ORTHOLOGUE AFUA_4G13580)"/>
    <property type="match status" value="1"/>
</dbReference>
<evidence type="ECO:0000256" key="3">
    <source>
        <dbReference type="RuleBase" id="RU361203"/>
    </source>
</evidence>
<feature type="domain" description="Purple acid phosphatase C-terminal" evidence="5">
    <location>
        <begin position="1032"/>
        <end position="1093"/>
    </location>
</feature>
<dbReference type="InterPro" id="IPR025733">
    <property type="entry name" value="PAPs_C"/>
</dbReference>
<dbReference type="EMBL" id="JAUJFL010000004">
    <property type="protein sequence ID" value="KAK2604680.1"/>
    <property type="molecule type" value="Genomic_DNA"/>
</dbReference>
<feature type="domain" description="Purple acid phosphatase N-terminal" evidence="6">
    <location>
        <begin position="639"/>
        <end position="723"/>
    </location>
</feature>
<gene>
    <name evidence="7" type="ORF">N8I77_007589</name>
</gene>
<dbReference type="EC" id="3.1.3.2" evidence="3"/>
<dbReference type="InterPro" id="IPR008963">
    <property type="entry name" value="Purple_acid_Pase-like_N"/>
</dbReference>
<dbReference type="Pfam" id="PF00149">
    <property type="entry name" value="Metallophos"/>
    <property type="match status" value="1"/>
</dbReference>
<dbReference type="Pfam" id="PF01019">
    <property type="entry name" value="G_glu_transpept"/>
    <property type="match status" value="1"/>
</dbReference>
<name>A0AAD9SDC3_PHOAM</name>
<dbReference type="Pfam" id="PF16656">
    <property type="entry name" value="Pur_ac_phosph_N"/>
    <property type="match status" value="1"/>
</dbReference>
<dbReference type="PRINTS" id="PR01210">
    <property type="entry name" value="GGTRANSPTASE"/>
</dbReference>
<evidence type="ECO:0000259" key="6">
    <source>
        <dbReference type="Pfam" id="PF16656"/>
    </source>
</evidence>
<dbReference type="InterPro" id="IPR015914">
    <property type="entry name" value="PAPs_N"/>
</dbReference>
<protein>
    <recommendedName>
        <fullName evidence="3">Purple acid phosphatase</fullName>
        <ecNumber evidence="3">3.1.3.2</ecNumber>
    </recommendedName>
</protein>
<organism evidence="7 8">
    <name type="scientific">Phomopsis amygdali</name>
    <name type="common">Fusicoccum amygdali</name>
    <dbReference type="NCBI Taxonomy" id="1214568"/>
    <lineage>
        <taxon>Eukaryota</taxon>
        <taxon>Fungi</taxon>
        <taxon>Dikarya</taxon>
        <taxon>Ascomycota</taxon>
        <taxon>Pezizomycotina</taxon>
        <taxon>Sordariomycetes</taxon>
        <taxon>Sordariomycetidae</taxon>
        <taxon>Diaporthales</taxon>
        <taxon>Diaporthaceae</taxon>
        <taxon>Diaporthe</taxon>
    </lineage>
</organism>
<sequence>MDEPMLGTHPSEDEAFIRFPSRRSVVHSTRGIVSTSSPLATEAGLQILRERGNAADAAVAAAAALNLVDPSMTGIGGDAFCLFYEAKTKKVHAVNGSGRSPANANVDDICRELNITERNSASIPNTSIHSVTVPGAAAAWLDIIDKYGSGEVTASQVLAPAIRMATAGVAISEISSYNWQKSEKELQSKVVDEGLLKYDPSCPGHYRAPRTGEIIKNRSLARTFELLAEHGKSGFYEGPVAEAIVEISQKYGGYLTLDDLKSHSSEEVEPVSIRLDLPSSKDSVDLWEHPPNGQGIVAQMALGVLAELEKDGKIPHFTGADHNSSKYLHAIIQALRIAFADGSWYITDPAHTVHPSYLVSSSYLAQRAKLFDPARSTDIADPGDLSGMHKTSDTVYLCVTDEEGNACSLVNSVADNFGSRIIPPGTGFVLQNRGSGFHLGPDHHPNLYAPGKRPYNTIIPAMVTNASDRSLHSVFGVMGGAMQPQGHVQVLMNMLRFGMSPQVALDAPRICIGVSLPGKSTDPSKTVDRTVYIEEGIGENVVRELQEMGHEVKIMRSMERSLFGRGQIVRVHRDPVEGRTVYSAGSDMRGDGNAAPLLTKSVSITMATVLNCARGLPLFASIVIAAANYPAIPSDKTTPVQQRLAISGANSISVGWNTFEQLAQPCVQYGTSSSNLDLEQCSDISVTYNTSRTWSNTVILSGLTAGQTYYYKIVSTNSTVESFMSPRAPGDKTPFTTSVVIDLGVYGTNGYTIQGDTTKRDTIPTIDPALNHTTIGRLAENFNDYEWVMHPGDLAYADDWILNIDNLLDGANTYEAITENFYNQLSPIASRKPYMASPGNHEADCAEVGTLIIETICPEGQKNFTDFNVRFGKNMPSAFSSTSSDATAKVNANKAKLLANPPFWYSFEYGMVHVTMIDTETDFPNAPDLPFGSASLDGGPFGYTGQQLDFLKADLASVDRTVTPWVIVGGHRPWYSTGGSDNLCTACQAAFESVFYQYGVDLGVFGHVHNSQRFAPVNNSVVDPAGLNDPKSPMYIVAGGAGNIEGLSSVGTNISSNRFAYADDFSYATLSFKDENNLEINFIRSSTGEILDSTTLYKSHSEQFVVQ</sequence>
<dbReference type="PANTHER" id="PTHR43881:SF1">
    <property type="entry name" value="GAMMA-GLUTAMYLTRANSPEPTIDASE (AFU_ORTHOLOGUE AFUA_4G13580)"/>
    <property type="match status" value="1"/>
</dbReference>
<dbReference type="SUPFAM" id="SSF56300">
    <property type="entry name" value="Metallo-dependent phosphatases"/>
    <property type="match status" value="1"/>
</dbReference>